<keyword evidence="3 5" id="KW-0949">S-adenosyl-L-methionine</keyword>
<dbReference type="InterPro" id="IPR049561">
    <property type="entry name" value="NSUN5_7_fdxn-like"/>
</dbReference>
<dbReference type="PANTHER" id="PTHR22807:SF4">
    <property type="entry name" value="28S RRNA (CYTOSINE-C(5))-METHYLTRANSFERASE"/>
    <property type="match status" value="1"/>
</dbReference>
<dbReference type="GO" id="GO:0005730">
    <property type="term" value="C:nucleolus"/>
    <property type="evidence" value="ECO:0007669"/>
    <property type="project" value="TreeGrafter"/>
</dbReference>
<comment type="similarity">
    <text evidence="5">Belongs to the class I-like SAM-binding methyltransferase superfamily. RsmB/NOP family.</text>
</comment>
<evidence type="ECO:0000256" key="1">
    <source>
        <dbReference type="ARBA" id="ARBA00022603"/>
    </source>
</evidence>
<evidence type="ECO:0000313" key="8">
    <source>
        <dbReference type="Proteomes" id="UP001178507"/>
    </source>
</evidence>
<gene>
    <name evidence="7" type="ORF">EVOR1521_LOCUS11218</name>
</gene>
<dbReference type="GO" id="GO:0008173">
    <property type="term" value="F:RNA methyltransferase activity"/>
    <property type="evidence" value="ECO:0007669"/>
    <property type="project" value="InterPro"/>
</dbReference>
<sequence>MVEVSRGVGFKAALYGASARAGCDPRAVCKLAAQALKRRRDLEQALRQCGLDCGGLLLVMEWFITFGPWLCLRPLHYRHYPRAYDLLLGRGLKGGGLLSRQLREKRPQLQAALAADEEDGCEMDVLPRYVRVNRLKTSAASLKARLQAALQAQLESSRNGKLELAEVQEDPLVPDLLVLHAEARSFLQKLPEVATGEAVLQDRSSCLAALAAGLTPGTFCLDACAAPGSKTCHAVEVLGRGRLIACERDEQRAGALLRRLKGLVSFREGATAPAESTCLAAGQKVRGRCGKVRVELRVKDFLETRPWLKPWSQVEVLLVDPSCSGSGLPEHGFDAKPHGQSRLRRLAAFQQRILRHALQFPKARTVVYSTCSLHRLENEDVVEQVLQESARTSR</sequence>
<evidence type="ECO:0000259" key="6">
    <source>
        <dbReference type="PROSITE" id="PS51686"/>
    </source>
</evidence>
<evidence type="ECO:0000256" key="4">
    <source>
        <dbReference type="ARBA" id="ARBA00022884"/>
    </source>
</evidence>
<organism evidence="7 8">
    <name type="scientific">Effrenium voratum</name>
    <dbReference type="NCBI Taxonomy" id="2562239"/>
    <lineage>
        <taxon>Eukaryota</taxon>
        <taxon>Sar</taxon>
        <taxon>Alveolata</taxon>
        <taxon>Dinophyceae</taxon>
        <taxon>Suessiales</taxon>
        <taxon>Symbiodiniaceae</taxon>
        <taxon>Effrenium</taxon>
    </lineage>
</organism>
<accession>A0AA36IAU9</accession>
<dbReference type="PANTHER" id="PTHR22807">
    <property type="entry name" value="NOP2 YEAST -RELATED NOL1/NOP2/FMU SUN DOMAIN-CONTAINING"/>
    <property type="match status" value="1"/>
</dbReference>
<keyword evidence="1 5" id="KW-0489">Methyltransferase</keyword>
<name>A0AA36IAU9_9DINO</name>
<evidence type="ECO:0000256" key="2">
    <source>
        <dbReference type="ARBA" id="ARBA00022679"/>
    </source>
</evidence>
<evidence type="ECO:0000256" key="3">
    <source>
        <dbReference type="ARBA" id="ARBA00022691"/>
    </source>
</evidence>
<dbReference type="AlphaFoldDB" id="A0AA36IAU9"/>
<dbReference type="Gene3D" id="3.40.50.150">
    <property type="entry name" value="Vaccinia Virus protein VP39"/>
    <property type="match status" value="1"/>
</dbReference>
<protein>
    <recommendedName>
        <fullName evidence="6">SAM-dependent MTase RsmB/NOP-type domain-containing protein</fullName>
    </recommendedName>
</protein>
<dbReference type="PRINTS" id="PR02008">
    <property type="entry name" value="RCMTFAMILY"/>
</dbReference>
<feature type="active site" description="Nucleophile" evidence="5">
    <location>
        <position position="371"/>
    </location>
</feature>
<feature type="domain" description="SAM-dependent MTase RsmB/NOP-type" evidence="6">
    <location>
        <begin position="118"/>
        <end position="394"/>
    </location>
</feature>
<dbReference type="SUPFAM" id="SSF53335">
    <property type="entry name" value="S-adenosyl-L-methionine-dependent methyltransferases"/>
    <property type="match status" value="1"/>
</dbReference>
<evidence type="ECO:0000313" key="7">
    <source>
        <dbReference type="EMBL" id="CAJ1384328.1"/>
    </source>
</evidence>
<dbReference type="Pfam" id="PF21148">
    <property type="entry name" value="NSUN5_fdxn-like"/>
    <property type="match status" value="1"/>
</dbReference>
<feature type="binding site" evidence="5">
    <location>
        <position position="247"/>
    </location>
    <ligand>
        <name>S-adenosyl-L-methionine</name>
        <dbReference type="ChEBI" id="CHEBI:59789"/>
    </ligand>
</feature>
<feature type="binding site" evidence="5">
    <location>
        <position position="300"/>
    </location>
    <ligand>
        <name>S-adenosyl-L-methionine</name>
        <dbReference type="ChEBI" id="CHEBI:59789"/>
    </ligand>
</feature>
<dbReference type="InterPro" id="IPR023267">
    <property type="entry name" value="RCMT"/>
</dbReference>
<dbReference type="EMBL" id="CAUJNA010001112">
    <property type="protein sequence ID" value="CAJ1384328.1"/>
    <property type="molecule type" value="Genomic_DNA"/>
</dbReference>
<dbReference type="Gene3D" id="3.30.70.1170">
    <property type="entry name" value="Sun protein, domain 3"/>
    <property type="match status" value="1"/>
</dbReference>
<evidence type="ECO:0000256" key="5">
    <source>
        <dbReference type="PROSITE-ProRule" id="PRU01023"/>
    </source>
</evidence>
<keyword evidence="2 5" id="KW-0808">Transferase</keyword>
<feature type="binding site" evidence="5">
    <location>
        <begin position="224"/>
        <end position="230"/>
    </location>
    <ligand>
        <name>S-adenosyl-L-methionine</name>
        <dbReference type="ChEBI" id="CHEBI:59789"/>
    </ligand>
</feature>
<dbReference type="GO" id="GO:0070475">
    <property type="term" value="P:rRNA base methylation"/>
    <property type="evidence" value="ECO:0007669"/>
    <property type="project" value="TreeGrafter"/>
</dbReference>
<dbReference type="InterPro" id="IPR001678">
    <property type="entry name" value="MeTrfase_RsmB-F_NOP2_dom"/>
</dbReference>
<comment type="caution">
    <text evidence="7">The sequence shown here is derived from an EMBL/GenBank/DDBJ whole genome shotgun (WGS) entry which is preliminary data.</text>
</comment>
<dbReference type="GO" id="GO:0003723">
    <property type="term" value="F:RNA binding"/>
    <property type="evidence" value="ECO:0007669"/>
    <property type="project" value="UniProtKB-UniRule"/>
</dbReference>
<dbReference type="Proteomes" id="UP001178507">
    <property type="component" value="Unassembled WGS sequence"/>
</dbReference>
<proteinExistence type="inferred from homology"/>
<reference evidence="7" key="1">
    <citation type="submission" date="2023-08" db="EMBL/GenBank/DDBJ databases">
        <authorList>
            <person name="Chen Y."/>
            <person name="Shah S."/>
            <person name="Dougan E. K."/>
            <person name="Thang M."/>
            <person name="Chan C."/>
        </authorList>
    </citation>
    <scope>NUCLEOTIDE SEQUENCE</scope>
</reference>
<keyword evidence="4 5" id="KW-0694">RNA-binding</keyword>
<dbReference type="Pfam" id="PF01189">
    <property type="entry name" value="Methyltr_RsmB-F"/>
    <property type="match status" value="2"/>
</dbReference>
<dbReference type="InterPro" id="IPR049560">
    <property type="entry name" value="MeTrfase_RsmB-F_NOP2_cat"/>
</dbReference>
<dbReference type="PROSITE" id="PS51686">
    <property type="entry name" value="SAM_MT_RSMB_NOP"/>
    <property type="match status" value="1"/>
</dbReference>
<dbReference type="InterPro" id="IPR029063">
    <property type="entry name" value="SAM-dependent_MTases_sf"/>
</dbReference>
<feature type="binding site" evidence="5">
    <location>
        <position position="320"/>
    </location>
    <ligand>
        <name>S-adenosyl-L-methionine</name>
        <dbReference type="ChEBI" id="CHEBI:59789"/>
    </ligand>
</feature>
<keyword evidence="8" id="KW-1185">Reference proteome</keyword>